<reference evidence="2" key="2">
    <citation type="journal article" date="2000" name="Genome Res.">
        <title>Normalization and subtraction of cap-trapper-selected cDNAs to prepare full-length cDNA libraries for rapid discovery of new genes.</title>
        <authorList>
            <person name="Carninci P."/>
            <person name="Shibata Y."/>
            <person name="Hayatsu N."/>
            <person name="Sugahara Y."/>
            <person name="Shibata K."/>
            <person name="Itoh M."/>
            <person name="Konno H."/>
            <person name="Okazaki Y."/>
            <person name="Muramatsu M."/>
            <person name="Hayashizaki Y."/>
        </authorList>
    </citation>
    <scope>NUCLEOTIDE SEQUENCE</scope>
    <source>
        <strain evidence="2">C57BL/6J</strain>
        <tissue evidence="2">Testis</tissue>
    </source>
</reference>
<sequence length="103" mass="11847">MHPTDHATGQANTSYITETERTQREENSTHLDPRTPTFGDRIWHGRPRRVNHGQKPHKAEIGSGKVYGVYIKCVALGKLICWQVEVTETWKRGLEIEPRTSHM</sequence>
<dbReference type="EMBL" id="AK133326">
    <property type="protein sequence ID" value="BAE21605.1"/>
    <property type="molecule type" value="mRNA"/>
</dbReference>
<dbReference type="AlphaFoldDB" id="Q3V099"/>
<reference evidence="2" key="7">
    <citation type="journal article" date="2005" name="Science">
        <title>The Transcriptional Landscape of the Mammalian Genome.</title>
        <authorList>
            <consortium name="The FANTOM Consortium"/>
            <consortium name="Riken Genome Exploration Research Group and Genome Science Group (Genome Network Project Core Group)"/>
        </authorList>
    </citation>
    <scope>NUCLEOTIDE SEQUENCE</scope>
    <source>
        <strain evidence="2">C57BL/6J</strain>
        <tissue evidence="2">Testis</tissue>
    </source>
</reference>
<reference evidence="2" key="8">
    <citation type="journal article" date="2005" name="Science">
        <title>Antisense Transcription in the Mammalian Transcriptome.</title>
        <authorList>
            <consortium name="RIKEN Genome Exploration Research Group and Genome Science Group (Genome Network Project Core Group) and the FANTOM Consortium"/>
        </authorList>
    </citation>
    <scope>NUCLEOTIDE SEQUENCE</scope>
    <source>
        <strain evidence="2">C57BL/6J</strain>
        <tissue evidence="2">Testis</tissue>
    </source>
</reference>
<protein>
    <submittedName>
        <fullName evidence="2">Uncharacterized protein</fullName>
    </submittedName>
</protein>
<feature type="compositionally biased region" description="Basic residues" evidence="1">
    <location>
        <begin position="44"/>
        <end position="56"/>
    </location>
</feature>
<feature type="compositionally biased region" description="Polar residues" evidence="1">
    <location>
        <begin position="7"/>
        <end position="17"/>
    </location>
</feature>
<dbReference type="AGR" id="MGI:3642812"/>
<proteinExistence type="evidence at transcript level"/>
<feature type="compositionally biased region" description="Basic and acidic residues" evidence="1">
    <location>
        <begin position="18"/>
        <end position="33"/>
    </location>
</feature>
<reference evidence="2" key="3">
    <citation type="journal article" date="2000" name="Genome Res.">
        <title>RIKEN integrated sequence analysis (RISA) system--384-format sequencing pipeline with 384 multicapillary sequencer.</title>
        <authorList>
            <person name="Shibata K."/>
            <person name="Itoh M."/>
            <person name="Aizawa K."/>
            <person name="Nagaoka S."/>
            <person name="Sasaki N."/>
            <person name="Carninci P."/>
            <person name="Konno H."/>
            <person name="Akiyama J."/>
            <person name="Nishi K."/>
            <person name="Kitsunai T."/>
            <person name="Tashiro H."/>
            <person name="Itoh M."/>
            <person name="Sumi N."/>
            <person name="Ishii Y."/>
            <person name="Nakamura S."/>
            <person name="Hazama M."/>
            <person name="Nishine T."/>
            <person name="Harada A."/>
            <person name="Yamamoto R."/>
            <person name="Matsumoto H."/>
            <person name="Sakaguchi S."/>
            <person name="Ikegami T."/>
            <person name="Kashiwagi K."/>
            <person name="Fujiwake S."/>
            <person name="Inoue K."/>
            <person name="Togawa Y."/>
            <person name="Izawa M."/>
            <person name="Ohara E."/>
            <person name="Watahiki M."/>
            <person name="Yoneda Y."/>
            <person name="Ishikawa T."/>
            <person name="Ozawa K."/>
            <person name="Tanaka T."/>
            <person name="Matsuura S."/>
            <person name="Kawai J."/>
            <person name="Okazaki Y."/>
            <person name="Muramatsu M."/>
            <person name="Inoue Y."/>
            <person name="Kira A."/>
            <person name="Hayashizaki Y."/>
        </authorList>
    </citation>
    <scope>NUCLEOTIDE SEQUENCE</scope>
    <source>
        <strain evidence="2">C57BL/6J</strain>
        <tissue evidence="2">Testis</tissue>
    </source>
</reference>
<organism evidence="2">
    <name type="scientific">Mus musculus</name>
    <name type="common">Mouse</name>
    <dbReference type="NCBI Taxonomy" id="10090"/>
    <lineage>
        <taxon>Eukaryota</taxon>
        <taxon>Metazoa</taxon>
        <taxon>Chordata</taxon>
        <taxon>Craniata</taxon>
        <taxon>Vertebrata</taxon>
        <taxon>Euteleostomi</taxon>
        <taxon>Mammalia</taxon>
        <taxon>Eutheria</taxon>
        <taxon>Euarchontoglires</taxon>
        <taxon>Glires</taxon>
        <taxon>Rodentia</taxon>
        <taxon>Myomorpha</taxon>
        <taxon>Muroidea</taxon>
        <taxon>Muridae</taxon>
        <taxon>Murinae</taxon>
        <taxon>Mus</taxon>
        <taxon>Mus</taxon>
    </lineage>
</organism>
<name>Q3V099_MOUSE</name>
<evidence type="ECO:0000313" key="2">
    <source>
        <dbReference type="EMBL" id="BAE21605.1"/>
    </source>
</evidence>
<evidence type="ECO:0000313" key="3">
    <source>
        <dbReference type="MGI" id="MGI:3642812"/>
    </source>
</evidence>
<accession>Q3V099</accession>
<reference evidence="2" key="5">
    <citation type="journal article" date="2002" name="Nature">
        <title>Analysis of the mouse transcriptome based on functional annotation of 60,770 full-length cDNAs.</title>
        <authorList>
            <consortium name="The FANTOM Consortium and the RIKEN Genome Exploration Research Group Phase I and II Team"/>
        </authorList>
    </citation>
    <scope>NUCLEOTIDE SEQUENCE</scope>
    <source>
        <strain evidence="2">C57BL/6J</strain>
        <tissue evidence="2">Testis</tissue>
    </source>
</reference>
<reference evidence="2" key="1">
    <citation type="journal article" date="1999" name="Methods Enzymol.">
        <title>High-efficiency full-length cDNA cloning.</title>
        <authorList>
            <person name="Carninci P."/>
            <person name="Hayashizaki Y."/>
        </authorList>
    </citation>
    <scope>NUCLEOTIDE SEQUENCE</scope>
    <source>
        <strain evidence="2">C57BL/6J</strain>
        <tissue evidence="2">Testis</tissue>
    </source>
</reference>
<gene>
    <name evidence="3" type="primary">Gm10873</name>
</gene>
<reference evidence="2" key="6">
    <citation type="submission" date="2004-03" db="EMBL/GenBank/DDBJ databases">
        <authorList>
            <person name="Arakawa T."/>
            <person name="Carninci P."/>
            <person name="Fukuda S."/>
            <person name="Hashizume W."/>
            <person name="Hayashida K."/>
            <person name="Hori F."/>
            <person name="Iida J."/>
            <person name="Imamura K."/>
            <person name="Imotani K."/>
            <person name="Itoh M."/>
            <person name="Kanagawa S."/>
            <person name="Kawai J."/>
            <person name="Kojima M."/>
            <person name="Konno H."/>
            <person name="Murata M."/>
            <person name="Nakamura M."/>
            <person name="Ninomiya N."/>
            <person name="Nishiyori H."/>
            <person name="Nomura K."/>
            <person name="Ohno M."/>
            <person name="Sakazume N."/>
            <person name="Sano H."/>
            <person name="Sasaki D."/>
            <person name="Shibata K."/>
            <person name="Shiraki T."/>
            <person name="Tagami M."/>
            <person name="Tagami Y."/>
            <person name="Waki K."/>
            <person name="Watahiki A."/>
            <person name="Muramatsu M."/>
            <person name="Hayashizaki Y."/>
        </authorList>
    </citation>
    <scope>NUCLEOTIDE SEQUENCE</scope>
    <source>
        <strain evidence="2">C57BL/6J</strain>
        <tissue evidence="2">Testis</tissue>
    </source>
</reference>
<evidence type="ECO:0000256" key="1">
    <source>
        <dbReference type="SAM" id="MobiDB-lite"/>
    </source>
</evidence>
<dbReference type="MGI" id="MGI:3642812">
    <property type="gene designation" value="Gm10873"/>
</dbReference>
<feature type="region of interest" description="Disordered" evidence="1">
    <location>
        <begin position="1"/>
        <end position="59"/>
    </location>
</feature>
<reference evidence="2" key="4">
    <citation type="journal article" date="2001" name="Nature">
        <title>Functional annotation of a full-length mouse cDNA collection.</title>
        <authorList>
            <consortium name="The RIKEN Genome Exploration Research Group Phase II Team and the FANTOM Consortium"/>
        </authorList>
    </citation>
    <scope>NUCLEOTIDE SEQUENCE</scope>
    <source>
        <strain evidence="2">C57BL/6J</strain>
        <tissue evidence="2">Testis</tissue>
    </source>
</reference>